<reference evidence="3 4" key="1">
    <citation type="journal article" date="2016" name="Nat. Commun.">
        <title>Thousands of microbial genomes shed light on interconnected biogeochemical processes in an aquifer system.</title>
        <authorList>
            <person name="Anantharaman K."/>
            <person name="Brown C.T."/>
            <person name="Hug L.A."/>
            <person name="Sharon I."/>
            <person name="Castelle C.J."/>
            <person name="Probst A.J."/>
            <person name="Thomas B.C."/>
            <person name="Singh A."/>
            <person name="Wilkins M.J."/>
            <person name="Karaoz U."/>
            <person name="Brodie E.L."/>
            <person name="Williams K.H."/>
            <person name="Hubbard S.S."/>
            <person name="Banfield J.F."/>
        </authorList>
    </citation>
    <scope>NUCLEOTIDE SEQUENCE [LARGE SCALE GENOMIC DNA]</scope>
</reference>
<feature type="chain" id="PRO_5009524906" description="Lcl C-terminal domain-containing protein" evidence="1">
    <location>
        <begin position="20"/>
        <end position="139"/>
    </location>
</feature>
<accession>A0A1F6H1R2</accession>
<keyword evidence="1" id="KW-0732">Signal</keyword>
<gene>
    <name evidence="3" type="ORF">A2557_10780</name>
</gene>
<dbReference type="InterPro" id="IPR011460">
    <property type="entry name" value="Lcl_C"/>
</dbReference>
<dbReference type="EMBL" id="MFNF01000005">
    <property type="protein sequence ID" value="OGH04276.1"/>
    <property type="molecule type" value="Genomic_DNA"/>
</dbReference>
<comment type="caution">
    <text evidence="3">The sequence shown here is derived from an EMBL/GenBank/DDBJ whole genome shotgun (WGS) entry which is preliminary data.</text>
</comment>
<dbReference type="Pfam" id="PF07603">
    <property type="entry name" value="Lcl_C"/>
    <property type="match status" value="1"/>
</dbReference>
<protein>
    <recommendedName>
        <fullName evidence="2">Lcl C-terminal domain-containing protein</fullName>
    </recommendedName>
</protein>
<feature type="signal peptide" evidence="1">
    <location>
        <begin position="1"/>
        <end position="19"/>
    </location>
</feature>
<proteinExistence type="predicted"/>
<organism evidence="3 4">
    <name type="scientific">Candidatus Lambdaproteobacteria bacterium RIFOXYD2_FULL_56_26</name>
    <dbReference type="NCBI Taxonomy" id="1817773"/>
    <lineage>
        <taxon>Bacteria</taxon>
        <taxon>Pseudomonadati</taxon>
        <taxon>Pseudomonadota</taxon>
        <taxon>Candidatus Lambdaproteobacteria</taxon>
    </lineage>
</organism>
<evidence type="ECO:0000313" key="3">
    <source>
        <dbReference type="EMBL" id="OGH04276.1"/>
    </source>
</evidence>
<evidence type="ECO:0000313" key="4">
    <source>
        <dbReference type="Proteomes" id="UP000177583"/>
    </source>
</evidence>
<dbReference type="Proteomes" id="UP000177583">
    <property type="component" value="Unassembled WGS sequence"/>
</dbReference>
<dbReference type="AlphaFoldDB" id="A0A1F6H1R2"/>
<dbReference type="PANTHER" id="PTHR35812">
    <property type="entry name" value="LIPOPROTEIN"/>
    <property type="match status" value="1"/>
</dbReference>
<name>A0A1F6H1R2_9PROT</name>
<feature type="domain" description="Lcl C-terminal" evidence="2">
    <location>
        <begin position="28"/>
        <end position="137"/>
    </location>
</feature>
<dbReference type="PANTHER" id="PTHR35812:SF1">
    <property type="entry name" value="LIPOPROTEIN"/>
    <property type="match status" value="1"/>
</dbReference>
<evidence type="ECO:0000259" key="2">
    <source>
        <dbReference type="Pfam" id="PF07603"/>
    </source>
</evidence>
<evidence type="ECO:0000256" key="1">
    <source>
        <dbReference type="SAM" id="SignalP"/>
    </source>
</evidence>
<sequence>MKGPLLLLFLLLGQSALWAKPYLDNQNQTVTDLNTGLTWDQRQSAPVKWLKAEQYCRDLELGSHQDWRLPSLAELEALAEKDRGLPSLDLKFFPGTVPAFYWSGTAQGGANHYAYSFGYNLSNLFGRTATAYVRCVRGQ</sequence>